<dbReference type="OrthoDB" id="414730at2759"/>
<feature type="transmembrane region" description="Helical" evidence="1">
    <location>
        <begin position="143"/>
        <end position="161"/>
    </location>
</feature>
<proteinExistence type="predicted"/>
<evidence type="ECO:0000256" key="1">
    <source>
        <dbReference type="SAM" id="Phobius"/>
    </source>
</evidence>
<organism evidence="2 3">
    <name type="scientific">Limosa lapponica baueri</name>
    <dbReference type="NCBI Taxonomy" id="1758121"/>
    <lineage>
        <taxon>Eukaryota</taxon>
        <taxon>Metazoa</taxon>
        <taxon>Chordata</taxon>
        <taxon>Craniata</taxon>
        <taxon>Vertebrata</taxon>
        <taxon>Euteleostomi</taxon>
        <taxon>Archelosauria</taxon>
        <taxon>Archosauria</taxon>
        <taxon>Dinosauria</taxon>
        <taxon>Saurischia</taxon>
        <taxon>Theropoda</taxon>
        <taxon>Coelurosauria</taxon>
        <taxon>Aves</taxon>
        <taxon>Neognathae</taxon>
        <taxon>Neoaves</taxon>
        <taxon>Charadriiformes</taxon>
        <taxon>Scolopacidae</taxon>
        <taxon>Limosa</taxon>
    </lineage>
</organism>
<keyword evidence="1" id="KW-1133">Transmembrane helix</keyword>
<dbReference type="Proteomes" id="UP000233556">
    <property type="component" value="Unassembled WGS sequence"/>
</dbReference>
<dbReference type="GO" id="GO:0003964">
    <property type="term" value="F:RNA-directed DNA polymerase activity"/>
    <property type="evidence" value="ECO:0007669"/>
    <property type="project" value="UniProtKB-KW"/>
</dbReference>
<keyword evidence="2" id="KW-0808">Transferase</keyword>
<name>A0A2I0U3Y7_LIMLA</name>
<protein>
    <submittedName>
        <fullName evidence="2">Rna-directed dna polymerase from mobile element jockey-like</fullName>
    </submittedName>
</protein>
<accession>A0A2I0U3Y7</accession>
<sequence>MEKYYYFIAQLCGLDSGTECILSKFADNTKLCGMVDTLEGRDAIQRDLDRLESNSFQWDMPKLLVQTMAKSLKSSYSNPYTAFAKFCLQFARGEVQISNVSLTWIKRGPTNYLHTKAIGLARSDLISHQKIPMCHISCQKTRVLFLLGNVVLVNGVITQLMEVT</sequence>
<evidence type="ECO:0000313" key="2">
    <source>
        <dbReference type="EMBL" id="PKU40767.1"/>
    </source>
</evidence>
<reference evidence="3" key="1">
    <citation type="submission" date="2017-11" db="EMBL/GenBank/DDBJ databases">
        <authorList>
            <person name="Lima N.C."/>
            <person name="Parody-Merino A.M."/>
            <person name="Battley P.F."/>
            <person name="Fidler A.E."/>
            <person name="Prosdocimi F."/>
        </authorList>
    </citation>
    <scope>NUCLEOTIDE SEQUENCE [LARGE SCALE GENOMIC DNA]</scope>
</reference>
<dbReference type="AlphaFoldDB" id="A0A2I0U3Y7"/>
<reference evidence="3" key="2">
    <citation type="submission" date="2017-12" db="EMBL/GenBank/DDBJ databases">
        <title>Genome sequence of the Bar-tailed Godwit (Limosa lapponica baueri).</title>
        <authorList>
            <person name="Lima N.C.B."/>
            <person name="Parody-Merino A.M."/>
            <person name="Battley P.F."/>
            <person name="Fidler A.E."/>
            <person name="Prosdocimi F."/>
        </authorList>
    </citation>
    <scope>NUCLEOTIDE SEQUENCE [LARGE SCALE GENOMIC DNA]</scope>
</reference>
<keyword evidence="2" id="KW-0548">Nucleotidyltransferase</keyword>
<keyword evidence="2" id="KW-0695">RNA-directed DNA polymerase</keyword>
<keyword evidence="1" id="KW-0472">Membrane</keyword>
<keyword evidence="1" id="KW-0812">Transmembrane</keyword>
<gene>
    <name evidence="2" type="ORF">llap_8939</name>
</gene>
<keyword evidence="3" id="KW-1185">Reference proteome</keyword>
<evidence type="ECO:0000313" key="3">
    <source>
        <dbReference type="Proteomes" id="UP000233556"/>
    </source>
</evidence>
<dbReference type="EMBL" id="KZ506212">
    <property type="protein sequence ID" value="PKU40767.1"/>
    <property type="molecule type" value="Genomic_DNA"/>
</dbReference>